<feature type="compositionally biased region" description="Polar residues" evidence="4">
    <location>
        <begin position="559"/>
        <end position="573"/>
    </location>
</feature>
<dbReference type="CDD" id="cd00130">
    <property type="entry name" value="PAS"/>
    <property type="match status" value="3"/>
</dbReference>
<feature type="domain" description="PAS" evidence="5">
    <location>
        <begin position="398"/>
        <end position="461"/>
    </location>
</feature>
<dbReference type="NCBIfam" id="TIGR00229">
    <property type="entry name" value="sensory_box"/>
    <property type="match status" value="1"/>
</dbReference>
<dbReference type="InterPro" id="IPR000014">
    <property type="entry name" value="PAS"/>
</dbReference>
<feature type="compositionally biased region" description="Basic and acidic residues" evidence="4">
    <location>
        <begin position="10"/>
        <end position="25"/>
    </location>
</feature>
<evidence type="ECO:0000256" key="4">
    <source>
        <dbReference type="SAM" id="MobiDB-lite"/>
    </source>
</evidence>
<evidence type="ECO:0000256" key="3">
    <source>
        <dbReference type="ARBA" id="ARBA00022991"/>
    </source>
</evidence>
<keyword evidence="2" id="KW-0288">FMN</keyword>
<feature type="region of interest" description="Disordered" evidence="4">
    <location>
        <begin position="83"/>
        <end position="134"/>
    </location>
</feature>
<evidence type="ECO:0000259" key="5">
    <source>
        <dbReference type="PROSITE" id="PS50112"/>
    </source>
</evidence>
<feature type="region of interest" description="Disordered" evidence="4">
    <location>
        <begin position="1"/>
        <end position="25"/>
    </location>
</feature>
<feature type="compositionally biased region" description="Polar residues" evidence="4">
    <location>
        <begin position="916"/>
        <end position="926"/>
    </location>
</feature>
<dbReference type="AlphaFoldDB" id="A0A023IY17"/>
<sequence>MPFSRYLQSNERDGQNTHEDDPDHHHFSSVVHFQLPNLIFNAPAVPPGGGAEALPAGLYPSSSSLSWFSASDGYSSPFLPSHPFHPSPSSPSTSSSPHSTSSAPFSISNPSPTYLDPSPDHHESHPNPPFPPQLPLSVPSALGLPIYSSSGFDLISLLARVVSRPYPKIYLGPVDLSCSFVVTDTRRFDAPIVYASPSFLKLTGYDEHEVLGRNCRFLQAPGGHIHRGQQRMHTSQDAVAHMRKNLVADKECQTSMINYRKDGSAFINMVSVIPLRGGVHNSPEEADDVVYHIGFQVDLTEQPKSILSKLKDGTYVVNYSDKPVPSAHIPTRDWRTSSMTMRGLSKDLRALLADSAFTSSFKLSTSTHASTAIALSNSPAEPIALDPYDGNKPLHMFVLDRSPDFLHVVSLKGAFLYVAPAIRHILGYDPDELVGRSLTEFCHPADRVPLMRELKEASSTPGPSLLTTNTTSSPTSSAATGGGSNDSSLQGPSGAVPRPVDLLFRIQAKGRGYVWVECRGRLHVEPGKGRKAIILSGRLRNMPHLDWGPVSRAGGLVTPTPSRQILSPPTSLPLTDVDDEPEERCPEREFWGLLNDTATFLYIGAAVRDMLGWGAGEVIGKPLADFVHGSSVQEVHLAIQVEMAKVLADVEAIESSGLACDVLTKEGNAIPVHIVLYRSRVQEGGASRGPGSVVDAAVGSGGDSGSRPPVVCQVKRCEGTIPPPANAVIHPLAGCVFEETDLDRSSSWQYELQQLKFKNQRLADEVASLEAGITKKIHRKQTSTTAPLGTSPGLTVGGRPLAGPRLSFGYVPHPQPPSGTHPPHPPGPMNFRFVSGTQGVPRSSPPQPPRAHQVPLSTAQPSESPIHPRPPMSHSSSSHMQSMCSPHGQQQQQQQIPSPLMPPPGYEHPVYMPPSMRQSTESSLQGWSFYHPAAPDRGFGPGGADPTGLPSLNNFSAMPMKRSWDNSLRDPGGGGA</sequence>
<feature type="region of interest" description="Disordered" evidence="4">
    <location>
        <begin position="778"/>
        <end position="976"/>
    </location>
</feature>
<dbReference type="EMBL" id="KC555310">
    <property type="protein sequence ID" value="AHB37085.1"/>
    <property type="molecule type" value="mRNA"/>
</dbReference>
<name>A0A023IY17_GANLU</name>
<dbReference type="InterPro" id="IPR035965">
    <property type="entry name" value="PAS-like_dom_sf"/>
</dbReference>
<dbReference type="PANTHER" id="PTHR47429">
    <property type="entry name" value="PROTEIN TWIN LOV 1"/>
    <property type="match status" value="1"/>
</dbReference>
<dbReference type="SMART" id="SM00091">
    <property type="entry name" value="PAS"/>
    <property type="match status" value="3"/>
</dbReference>
<feature type="compositionally biased region" description="Low complexity" evidence="4">
    <location>
        <begin position="90"/>
        <end position="108"/>
    </location>
</feature>
<organism evidence="6">
    <name type="scientific">Ganoderma lucidum</name>
    <name type="common">Ling zhi medicinal fungus</name>
    <name type="synonym">Bracket fungus</name>
    <dbReference type="NCBI Taxonomy" id="5315"/>
    <lineage>
        <taxon>Eukaryota</taxon>
        <taxon>Fungi</taxon>
        <taxon>Dikarya</taxon>
        <taxon>Basidiomycota</taxon>
        <taxon>Agaricomycotina</taxon>
        <taxon>Agaricomycetes</taxon>
        <taxon>Polyporales</taxon>
        <taxon>Polyporaceae</taxon>
        <taxon>Ganoderma</taxon>
    </lineage>
</organism>
<reference evidence="6" key="1">
    <citation type="submission" date="2013-02" db="EMBL/GenBank/DDBJ databases">
        <title>Identification and expression pattern of photoreceptors in Ganoderma lucidum.</title>
        <authorList>
            <person name="Li J."/>
            <person name="Liu C."/>
        </authorList>
    </citation>
    <scope>NUCLEOTIDE SEQUENCE</scope>
    <source>
        <strain evidence="6">260125</strain>
    </source>
</reference>
<evidence type="ECO:0000256" key="2">
    <source>
        <dbReference type="ARBA" id="ARBA00022643"/>
    </source>
</evidence>
<dbReference type="GO" id="GO:0005634">
    <property type="term" value="C:nucleus"/>
    <property type="evidence" value="ECO:0007669"/>
    <property type="project" value="TreeGrafter"/>
</dbReference>
<feature type="compositionally biased region" description="Low complexity" evidence="4">
    <location>
        <begin position="872"/>
        <end position="895"/>
    </location>
</feature>
<evidence type="ECO:0000256" key="1">
    <source>
        <dbReference type="ARBA" id="ARBA00022630"/>
    </source>
</evidence>
<dbReference type="Pfam" id="PF08447">
    <property type="entry name" value="PAS_3"/>
    <property type="match status" value="1"/>
</dbReference>
<gene>
    <name evidence="6" type="primary">WC1</name>
</gene>
<dbReference type="SUPFAM" id="SSF55785">
    <property type="entry name" value="PYP-like sensor domain (PAS domain)"/>
    <property type="match status" value="3"/>
</dbReference>
<dbReference type="Gene3D" id="3.30.450.20">
    <property type="entry name" value="PAS domain"/>
    <property type="match status" value="3"/>
</dbReference>
<feature type="region of interest" description="Disordered" evidence="4">
    <location>
        <begin position="559"/>
        <end position="580"/>
    </location>
</feature>
<proteinExistence type="evidence at transcript level"/>
<feature type="domain" description="PAS" evidence="5">
    <location>
        <begin position="189"/>
        <end position="214"/>
    </location>
</feature>
<feature type="domain" description="PAS" evidence="5">
    <location>
        <begin position="593"/>
        <end position="646"/>
    </location>
</feature>
<accession>A0A023IY17</accession>
<dbReference type="Pfam" id="PF13426">
    <property type="entry name" value="PAS_9"/>
    <property type="match status" value="2"/>
</dbReference>
<dbReference type="InterPro" id="IPR013655">
    <property type="entry name" value="PAS_fold_3"/>
</dbReference>
<protein>
    <submittedName>
        <fullName evidence="6">White collar 1-like protein</fullName>
    </submittedName>
</protein>
<keyword evidence="1" id="KW-0285">Flavoprotein</keyword>
<dbReference type="PROSITE" id="PS50112">
    <property type="entry name" value="PAS"/>
    <property type="match status" value="3"/>
</dbReference>
<feature type="compositionally biased region" description="Low complexity" evidence="4">
    <location>
        <begin position="457"/>
        <end position="479"/>
    </location>
</feature>
<feature type="compositionally biased region" description="Pro residues" evidence="4">
    <location>
        <begin position="813"/>
        <end position="828"/>
    </location>
</feature>
<feature type="region of interest" description="Disordered" evidence="4">
    <location>
        <begin position="455"/>
        <end position="494"/>
    </location>
</feature>
<dbReference type="PANTHER" id="PTHR47429:SF7">
    <property type="entry name" value="GATA-FACTOR"/>
    <property type="match status" value="1"/>
</dbReference>
<evidence type="ECO:0000313" key="6">
    <source>
        <dbReference type="EMBL" id="AHB37085.1"/>
    </source>
</evidence>
<keyword evidence="3" id="KW-0157">Chromophore</keyword>